<dbReference type="SUPFAM" id="SSF75005">
    <property type="entry name" value="Arabinanase/levansucrase/invertase"/>
    <property type="match status" value="2"/>
</dbReference>
<dbReference type="EMBL" id="JACNYK010000001">
    <property type="protein sequence ID" value="MBD1424709.1"/>
    <property type="molecule type" value="Genomic_DNA"/>
</dbReference>
<keyword evidence="2" id="KW-0624">Polysaccharide degradation</keyword>
<protein>
    <submittedName>
        <fullName evidence="7">Family 43 glycosylhydrolase</fullName>
    </submittedName>
</protein>
<feature type="signal peptide" evidence="6">
    <location>
        <begin position="1"/>
        <end position="22"/>
    </location>
</feature>
<dbReference type="CDD" id="cd18828">
    <property type="entry name" value="GH43_BT3675-like"/>
    <property type="match status" value="1"/>
</dbReference>
<evidence type="ECO:0000256" key="4">
    <source>
        <dbReference type="ARBA" id="ARBA00023277"/>
    </source>
</evidence>
<dbReference type="Proteomes" id="UP000606494">
    <property type="component" value="Unassembled WGS sequence"/>
</dbReference>
<comment type="similarity">
    <text evidence="1">Belongs to the glycosyl hydrolase 43 family.</text>
</comment>
<dbReference type="Pfam" id="PF04616">
    <property type="entry name" value="Glyco_hydro_43"/>
    <property type="match status" value="2"/>
</dbReference>
<evidence type="ECO:0000256" key="5">
    <source>
        <dbReference type="ARBA" id="ARBA00023295"/>
    </source>
</evidence>
<keyword evidence="6" id="KW-0732">Signal</keyword>
<evidence type="ECO:0000256" key="6">
    <source>
        <dbReference type="SAM" id="SignalP"/>
    </source>
</evidence>
<evidence type="ECO:0000313" key="7">
    <source>
        <dbReference type="EMBL" id="MBD1424709.1"/>
    </source>
</evidence>
<dbReference type="InterPro" id="IPR052176">
    <property type="entry name" value="Glycosyl_Hydrlase_43_Enz"/>
</dbReference>
<dbReference type="PANTHER" id="PTHR43772">
    <property type="entry name" value="ENDO-1,4-BETA-XYLANASE"/>
    <property type="match status" value="1"/>
</dbReference>
<dbReference type="InterPro" id="IPR006710">
    <property type="entry name" value="Glyco_hydro_43"/>
</dbReference>
<sequence length="633" mass="72616">MKKIKTTVLLSFLFLLSTSLSAQNKDNTIEKDLTGYLFTYFGGGENGEAVRFAISLDGYNYFALNDNQPVLNSKEISSAGGLRDPHILRAEDGKTFYMVATDMMASKGWDSNRAMVLLKSTDLVNWSSNIVNIQQKYRGQEDLKRVWAPQTIYDKEAGKYMIYWSMKHGDGPDIIYYAYANADFTDLETEPKQLFFPKDGKPCIDGDIIHYQDSLYYMFYKTEGHGDGIKLATTASLTSGKWEEKDGYKQQTQESVEGSSVFKLNNSDTYILMYDVYRKKEFHFTKSEDLENFTSIDQEVSMDFKPRHGSIVSVTNEELRRLIDKWDKPAGFPKINKNPIIAGYYADPEIMYSQKDKKYYLYPTSDGFMEWSGHYFKTFSSENLVDWKDEGVILDLAKNVPWAREKAWAPCIIEKEKNSSYKYYYYYTGAGKIGVAVSDKPTGPFVDSGKPLVDWKPEGINRGAEIDPDIFHDPVSGKDYLYWGNGYVAVVELNDDMVSMKKETLQTFSLPHFREAVEVFYRKGIYYFLYSENDTRSEDYRVRYAMSKSPTGPMEIPEDNLILSKVPEKGIYGTGHNSVLQIPGTDQWYIVYHRFSRPDGIDMGRAAGYHREVCIDNLAFHEDGKIKKVVPTL</sequence>
<comment type="caution">
    <text evidence="7">The sequence shown here is derived from an EMBL/GenBank/DDBJ whole genome shotgun (WGS) entry which is preliminary data.</text>
</comment>
<accession>A0ABR7Y0A0</accession>
<proteinExistence type="inferred from homology"/>
<feature type="chain" id="PRO_5045793068" evidence="6">
    <location>
        <begin position="23"/>
        <end position="633"/>
    </location>
</feature>
<evidence type="ECO:0000256" key="2">
    <source>
        <dbReference type="ARBA" id="ARBA00022651"/>
    </source>
</evidence>
<dbReference type="Gene3D" id="2.115.10.20">
    <property type="entry name" value="Glycosyl hydrolase domain, family 43"/>
    <property type="match status" value="2"/>
</dbReference>
<name>A0ABR7Y0A0_9SPHI</name>
<organism evidence="7 8">
    <name type="scientific">Sphingobacterium arenae</name>
    <dbReference type="NCBI Taxonomy" id="1280598"/>
    <lineage>
        <taxon>Bacteria</taxon>
        <taxon>Pseudomonadati</taxon>
        <taxon>Bacteroidota</taxon>
        <taxon>Sphingobacteriia</taxon>
        <taxon>Sphingobacteriales</taxon>
        <taxon>Sphingobacteriaceae</taxon>
        <taxon>Sphingobacterium</taxon>
    </lineage>
</organism>
<evidence type="ECO:0000313" key="8">
    <source>
        <dbReference type="Proteomes" id="UP000606494"/>
    </source>
</evidence>
<gene>
    <name evidence="7" type="ORF">H8B17_03860</name>
</gene>
<dbReference type="PANTHER" id="PTHR43772:SF2">
    <property type="entry name" value="PUTATIVE (AFU_ORTHOLOGUE AFUA_2G04480)-RELATED"/>
    <property type="match status" value="1"/>
</dbReference>
<evidence type="ECO:0000256" key="1">
    <source>
        <dbReference type="ARBA" id="ARBA00009865"/>
    </source>
</evidence>
<dbReference type="RefSeq" id="WP_190307821.1">
    <property type="nucleotide sequence ID" value="NZ_JACNYK010000001.1"/>
</dbReference>
<dbReference type="InterPro" id="IPR023296">
    <property type="entry name" value="Glyco_hydro_beta-prop_sf"/>
</dbReference>
<keyword evidence="3" id="KW-0378">Hydrolase</keyword>
<keyword evidence="4" id="KW-0119">Carbohydrate metabolism</keyword>
<keyword evidence="2" id="KW-0858">Xylan degradation</keyword>
<evidence type="ECO:0000256" key="3">
    <source>
        <dbReference type="ARBA" id="ARBA00022801"/>
    </source>
</evidence>
<dbReference type="CDD" id="cd08983">
    <property type="entry name" value="GH43_Bt3655-like"/>
    <property type="match status" value="1"/>
</dbReference>
<reference evidence="7 8" key="1">
    <citation type="submission" date="2020-08" db="EMBL/GenBank/DDBJ databases">
        <title>Sphingobacterium sp. DN00404 isolated from aquaculture water.</title>
        <authorList>
            <person name="Zhang M."/>
        </authorList>
    </citation>
    <scope>NUCLEOTIDE SEQUENCE [LARGE SCALE GENOMIC DNA]</scope>
    <source>
        <strain evidence="7 8">KCTC 32294</strain>
    </source>
</reference>
<keyword evidence="8" id="KW-1185">Reference proteome</keyword>
<keyword evidence="5" id="KW-0326">Glycosidase</keyword>